<proteinExistence type="predicted"/>
<dbReference type="Proteomes" id="UP001310594">
    <property type="component" value="Unassembled WGS sequence"/>
</dbReference>
<feature type="compositionally biased region" description="Polar residues" evidence="1">
    <location>
        <begin position="537"/>
        <end position="550"/>
    </location>
</feature>
<evidence type="ECO:0000313" key="2">
    <source>
        <dbReference type="EMBL" id="KAK5706173.1"/>
    </source>
</evidence>
<reference evidence="2" key="1">
    <citation type="submission" date="2023-08" db="EMBL/GenBank/DDBJ databases">
        <title>Black Yeasts Isolated from many extreme environments.</title>
        <authorList>
            <person name="Coleine C."/>
            <person name="Stajich J.E."/>
            <person name="Selbmann L."/>
        </authorList>
    </citation>
    <scope>NUCLEOTIDE SEQUENCE</scope>
    <source>
        <strain evidence="2">CCFEE 5810</strain>
    </source>
</reference>
<evidence type="ECO:0000313" key="3">
    <source>
        <dbReference type="Proteomes" id="UP001310594"/>
    </source>
</evidence>
<feature type="compositionally biased region" description="Polar residues" evidence="1">
    <location>
        <begin position="116"/>
        <end position="125"/>
    </location>
</feature>
<organism evidence="2 3">
    <name type="scientific">Elasticomyces elasticus</name>
    <dbReference type="NCBI Taxonomy" id="574655"/>
    <lineage>
        <taxon>Eukaryota</taxon>
        <taxon>Fungi</taxon>
        <taxon>Dikarya</taxon>
        <taxon>Ascomycota</taxon>
        <taxon>Pezizomycotina</taxon>
        <taxon>Dothideomycetes</taxon>
        <taxon>Dothideomycetidae</taxon>
        <taxon>Mycosphaerellales</taxon>
        <taxon>Teratosphaeriaceae</taxon>
        <taxon>Elasticomyces</taxon>
    </lineage>
</organism>
<feature type="compositionally biased region" description="Gly residues" evidence="1">
    <location>
        <begin position="516"/>
        <end position="533"/>
    </location>
</feature>
<gene>
    <name evidence="2" type="ORF">LTR97_001160</name>
</gene>
<feature type="region of interest" description="Disordered" evidence="1">
    <location>
        <begin position="371"/>
        <end position="401"/>
    </location>
</feature>
<feature type="region of interest" description="Disordered" evidence="1">
    <location>
        <begin position="233"/>
        <end position="294"/>
    </location>
</feature>
<dbReference type="AlphaFoldDB" id="A0AAN7WBL3"/>
<feature type="region of interest" description="Disordered" evidence="1">
    <location>
        <begin position="1"/>
        <end position="86"/>
    </location>
</feature>
<evidence type="ECO:0000256" key="1">
    <source>
        <dbReference type="SAM" id="MobiDB-lite"/>
    </source>
</evidence>
<name>A0AAN7WBL3_9PEZI</name>
<feature type="compositionally biased region" description="Low complexity" evidence="1">
    <location>
        <begin position="139"/>
        <end position="190"/>
    </location>
</feature>
<protein>
    <submittedName>
        <fullName evidence="2">Uncharacterized protein</fullName>
    </submittedName>
</protein>
<feature type="compositionally biased region" description="Acidic residues" evidence="1">
    <location>
        <begin position="19"/>
        <end position="31"/>
    </location>
</feature>
<comment type="caution">
    <text evidence="2">The sequence shown here is derived from an EMBL/GenBank/DDBJ whole genome shotgun (WGS) entry which is preliminary data.</text>
</comment>
<accession>A0AAN7WBL3</accession>
<feature type="compositionally biased region" description="Basic and acidic residues" evidence="1">
    <location>
        <begin position="457"/>
        <end position="497"/>
    </location>
</feature>
<sequence length="557" mass="59861">MEWESTMGLYQYKQPAQQEEGEIEDDVEDFYGENNNNGDTMAGATEEADGDAGDLLSSLLPKEPETPAQVQAHQKAPTPPTKPEPTVAAEIAAARKAENQRQADLLRAKLLAKRQNTPMKNGTPQPGTPAKAPVMSQIAPQQPVQKPAKAPVVPQMAPQQPVQTPTKAPVVPQMAPQQPAQTPTQPKAAPESANDVFGSANGSHVVSSGPPAFKSQLSDLSLDDLIADAQRTVKANKAAEQSAAQDNGHAAQPIPTSVNNVKPVNARPTPPPANVKPIAAPKPVETPKAPARSLMRPSVQVQEALVPAEKAQHPQHLTDVYYADLAAWLEFTGYHDVEYRNSKLQKHKERKVLEAEAAKIQEQLDRLRREEEAEMQALRSSVAHATPASKQAAPALPSTMPTGDAAIMAGVANGVLNGIKRPHSPTPTERNNKRRDEPSANGFRIRGANDSPTDASAIERRISYPDARRRSLDATKSRDPSLERRQAYYNRDGERAAPRAYDAYEPGRAGARDSYGGRGGGAAGYQGRGGGYGREYSNPTYRGNAAQTATGPRRSGR</sequence>
<feature type="region of interest" description="Disordered" evidence="1">
    <location>
        <begin position="113"/>
        <end position="210"/>
    </location>
</feature>
<feature type="region of interest" description="Disordered" evidence="1">
    <location>
        <begin position="416"/>
        <end position="557"/>
    </location>
</feature>
<dbReference type="EMBL" id="JAVRQU010000002">
    <property type="protein sequence ID" value="KAK5706173.1"/>
    <property type="molecule type" value="Genomic_DNA"/>
</dbReference>